<keyword evidence="5" id="KW-1133">Transmembrane helix</keyword>
<keyword evidence="5" id="KW-0472">Membrane</keyword>
<gene>
    <name evidence="7" type="ORF">LEP1GSC179_1399</name>
</gene>
<evidence type="ECO:0000313" key="7">
    <source>
        <dbReference type="EMBL" id="EKO32310.1"/>
    </source>
</evidence>
<evidence type="ECO:0000256" key="3">
    <source>
        <dbReference type="ARBA" id="ARBA00023004"/>
    </source>
</evidence>
<dbReference type="InterPro" id="IPR038414">
    <property type="entry name" value="CcoP_N_sf"/>
</dbReference>
<dbReference type="GO" id="GO:0009055">
    <property type="term" value="F:electron transfer activity"/>
    <property type="evidence" value="ECO:0007669"/>
    <property type="project" value="InterPro"/>
</dbReference>
<evidence type="ECO:0000256" key="4">
    <source>
        <dbReference type="PROSITE-ProRule" id="PRU00433"/>
    </source>
</evidence>
<feature type="transmembrane region" description="Helical" evidence="5">
    <location>
        <begin position="22"/>
        <end position="40"/>
    </location>
</feature>
<dbReference type="Gene3D" id="1.10.760.10">
    <property type="entry name" value="Cytochrome c-like domain"/>
    <property type="match status" value="1"/>
</dbReference>
<dbReference type="InterPro" id="IPR050597">
    <property type="entry name" value="Cytochrome_c_Oxidase_Subunit"/>
</dbReference>
<dbReference type="EMBL" id="AHON02000074">
    <property type="protein sequence ID" value="EKO32310.1"/>
    <property type="molecule type" value="Genomic_DNA"/>
</dbReference>
<dbReference type="RefSeq" id="WP_004460300.1">
    <property type="nucleotide sequence ID" value="NZ_AHON02000074.1"/>
</dbReference>
<dbReference type="Gene3D" id="6.10.280.130">
    <property type="match status" value="1"/>
</dbReference>
<dbReference type="PANTHER" id="PTHR33751">
    <property type="entry name" value="CBB3-TYPE CYTOCHROME C OXIDASE SUBUNIT FIXP"/>
    <property type="match status" value="1"/>
</dbReference>
<dbReference type="GeneID" id="29738702"/>
<comment type="caution">
    <text evidence="7">The sequence shown here is derived from an EMBL/GenBank/DDBJ whole genome shotgun (WGS) entry which is preliminary data.</text>
</comment>
<dbReference type="Proteomes" id="UP000006329">
    <property type="component" value="Unassembled WGS sequence"/>
</dbReference>
<keyword evidence="1 4" id="KW-0349">Heme</keyword>
<feature type="domain" description="Cytochrome c" evidence="6">
    <location>
        <begin position="84"/>
        <end position="170"/>
    </location>
</feature>
<evidence type="ECO:0000313" key="8">
    <source>
        <dbReference type="Proteomes" id="UP000006329"/>
    </source>
</evidence>
<dbReference type="GO" id="GO:0020037">
    <property type="term" value="F:heme binding"/>
    <property type="evidence" value="ECO:0007669"/>
    <property type="project" value="InterPro"/>
</dbReference>
<keyword evidence="5" id="KW-0812">Transmembrane</keyword>
<evidence type="ECO:0000259" key="6">
    <source>
        <dbReference type="PROSITE" id="PS51007"/>
    </source>
</evidence>
<dbReference type="Pfam" id="PF13442">
    <property type="entry name" value="Cytochrome_CBB3"/>
    <property type="match status" value="1"/>
</dbReference>
<name>A0A0E2BLX4_9LEPT</name>
<organism evidence="7 8">
    <name type="scientific">Leptospira santarosai str. MOR084</name>
    <dbReference type="NCBI Taxonomy" id="1049984"/>
    <lineage>
        <taxon>Bacteria</taxon>
        <taxon>Pseudomonadati</taxon>
        <taxon>Spirochaetota</taxon>
        <taxon>Spirochaetia</taxon>
        <taxon>Leptospirales</taxon>
        <taxon>Leptospiraceae</taxon>
        <taxon>Leptospira</taxon>
    </lineage>
</organism>
<dbReference type="Pfam" id="PF14715">
    <property type="entry name" value="FixP_N"/>
    <property type="match status" value="1"/>
</dbReference>
<dbReference type="InterPro" id="IPR036909">
    <property type="entry name" value="Cyt_c-like_dom_sf"/>
</dbReference>
<keyword evidence="3 4" id="KW-0408">Iron</keyword>
<accession>A0A0E2BLX4</accession>
<dbReference type="InterPro" id="IPR009056">
    <property type="entry name" value="Cyt_c-like_dom"/>
</dbReference>
<reference evidence="7" key="1">
    <citation type="submission" date="2012-10" db="EMBL/GenBank/DDBJ databases">
        <authorList>
            <person name="Harkins D.M."/>
            <person name="Durkin A.S."/>
            <person name="Brinkac L.M."/>
            <person name="Haft D.H."/>
            <person name="Selengut J.D."/>
            <person name="Sanka R."/>
            <person name="DePew J."/>
            <person name="Purushe J."/>
            <person name="Matthias M.A."/>
            <person name="Vinetz J.M."/>
            <person name="Sutton G.G."/>
            <person name="Nierman W.C."/>
            <person name="Fouts D.E."/>
        </authorList>
    </citation>
    <scope>NUCLEOTIDE SEQUENCE [LARGE SCALE GENOMIC DNA]</scope>
    <source>
        <strain evidence="7">MOR084</strain>
    </source>
</reference>
<keyword evidence="8" id="KW-1185">Reference proteome</keyword>
<proteinExistence type="predicted"/>
<dbReference type="InterPro" id="IPR032858">
    <property type="entry name" value="CcoP_N"/>
</dbReference>
<evidence type="ECO:0000256" key="1">
    <source>
        <dbReference type="ARBA" id="ARBA00022617"/>
    </source>
</evidence>
<protein>
    <submittedName>
        <fullName evidence="7">Cytochrome C</fullName>
    </submittedName>
</protein>
<dbReference type="PANTHER" id="PTHR33751:SF1">
    <property type="entry name" value="CBB3-TYPE CYTOCHROME C OXIDASE SUBUNIT FIXP"/>
    <property type="match status" value="1"/>
</dbReference>
<dbReference type="PROSITE" id="PS51007">
    <property type="entry name" value="CYTC"/>
    <property type="match status" value="1"/>
</dbReference>
<keyword evidence="2 4" id="KW-0479">Metal-binding</keyword>
<dbReference type="AlphaFoldDB" id="A0A0E2BLX4"/>
<evidence type="ECO:0000256" key="5">
    <source>
        <dbReference type="SAM" id="Phobius"/>
    </source>
</evidence>
<dbReference type="GO" id="GO:0046872">
    <property type="term" value="F:metal ion binding"/>
    <property type="evidence" value="ECO:0007669"/>
    <property type="project" value="UniProtKB-KW"/>
</dbReference>
<sequence length="177" mass="20098">MAQNSNQDFDGIRQEDNPLPTWWQWIFLITILFSVFYAIYFHQFSDWKQDAAYESEWKEHEKKFPKAAVVISSDGSNPFRGNENAITEGEKTFQTTCAACHGLTGQGLVGPSLMDREWIHGSSDSQVYDNIMKGITGDKTKLGRGPMPPHENSLGSEKVYQVMAWIAFQNKSLKAVR</sequence>
<evidence type="ECO:0000256" key="2">
    <source>
        <dbReference type="ARBA" id="ARBA00022723"/>
    </source>
</evidence>
<dbReference type="SUPFAM" id="SSF46626">
    <property type="entry name" value="Cytochrome c"/>
    <property type="match status" value="1"/>
</dbReference>